<dbReference type="RefSeq" id="WP_086059146.1">
    <property type="nucleotide sequence ID" value="NZ_CP021109.1"/>
</dbReference>
<organism evidence="1 2">
    <name type="scientific">Bordetella genomosp. 9</name>
    <dbReference type="NCBI Taxonomy" id="1416803"/>
    <lineage>
        <taxon>Bacteria</taxon>
        <taxon>Pseudomonadati</taxon>
        <taxon>Pseudomonadota</taxon>
        <taxon>Betaproteobacteria</taxon>
        <taxon>Burkholderiales</taxon>
        <taxon>Alcaligenaceae</taxon>
        <taxon>Bordetella</taxon>
    </lineage>
</organism>
<dbReference type="EMBL" id="CP021109">
    <property type="protein sequence ID" value="ARP84909.1"/>
    <property type="molecule type" value="Genomic_DNA"/>
</dbReference>
<evidence type="ECO:0008006" key="3">
    <source>
        <dbReference type="Google" id="ProtNLM"/>
    </source>
</evidence>
<protein>
    <recommendedName>
        <fullName evidence="3">DUF3717 domain-containing protein</fullName>
    </recommendedName>
</protein>
<dbReference type="Proteomes" id="UP000194139">
    <property type="component" value="Chromosome"/>
</dbReference>
<reference evidence="1 2" key="1">
    <citation type="submission" date="2017-05" db="EMBL/GenBank/DDBJ databases">
        <title>Complete and WGS of Bordetella genogroups.</title>
        <authorList>
            <person name="Spilker T."/>
            <person name="LiPuma J."/>
        </authorList>
    </citation>
    <scope>NUCLEOTIDE SEQUENCE [LARGE SCALE GENOMIC DNA]</scope>
    <source>
        <strain evidence="1 2">AU17164</strain>
    </source>
</reference>
<dbReference type="OrthoDB" id="8778662at2"/>
<evidence type="ECO:0000313" key="1">
    <source>
        <dbReference type="EMBL" id="ARP84909.1"/>
    </source>
</evidence>
<keyword evidence="2" id="KW-1185">Reference proteome</keyword>
<evidence type="ECO:0000313" key="2">
    <source>
        <dbReference type="Proteomes" id="UP000194139"/>
    </source>
</evidence>
<proteinExistence type="predicted"/>
<accession>A0A1W6YVJ4</accession>
<name>A0A1W6YVJ4_9BORD</name>
<dbReference type="Pfam" id="PF12512">
    <property type="entry name" value="DUF3717"/>
    <property type="match status" value="1"/>
</dbReference>
<dbReference type="InterPro" id="IPR022191">
    <property type="entry name" value="DUF3717"/>
</dbReference>
<dbReference type="AlphaFoldDB" id="A0A1W6YVJ4"/>
<sequence>MDTIPISRLEDAINYWRNRSPSTGDESRLCPEAAALAVPYAMMIFARQREFTLQDLDGPAGAAFESWRAAMGQPGNANG</sequence>
<gene>
    <name evidence="1" type="ORF">CAL13_00715</name>
</gene>